<feature type="chain" id="PRO_5045308114" evidence="1">
    <location>
        <begin position="27"/>
        <end position="75"/>
    </location>
</feature>
<name>A0ABY8R5B2_PARBF</name>
<evidence type="ECO:0000313" key="2">
    <source>
        <dbReference type="EMBL" id="WGX76238.1"/>
    </source>
</evidence>
<dbReference type="PROSITE" id="PS51257">
    <property type="entry name" value="PROKAR_LIPOPROTEIN"/>
    <property type="match status" value="1"/>
</dbReference>
<keyword evidence="3" id="KW-1185">Reference proteome</keyword>
<keyword evidence="1" id="KW-0732">Signal</keyword>
<gene>
    <name evidence="2" type="ORF">QJS64_02430</name>
</gene>
<proteinExistence type="predicted"/>
<feature type="signal peptide" evidence="1">
    <location>
        <begin position="1"/>
        <end position="26"/>
    </location>
</feature>
<accession>A0ABY8R5B2</accession>
<protein>
    <submittedName>
        <fullName evidence="2">Uncharacterized protein</fullName>
    </submittedName>
</protein>
<sequence>MFKRNLAILTIAGLSCGFLAPTVSFADSQTKEELPQAYNVTADKDLKDVLKNVSEDYKVKENADQYELVKKKKMT</sequence>
<organism evidence="2 3">
    <name type="scientific">Paraclostridium bifermentans</name>
    <name type="common">Clostridium bifermentans</name>
    <dbReference type="NCBI Taxonomy" id="1490"/>
    <lineage>
        <taxon>Bacteria</taxon>
        <taxon>Bacillati</taxon>
        <taxon>Bacillota</taxon>
        <taxon>Clostridia</taxon>
        <taxon>Peptostreptococcales</taxon>
        <taxon>Peptostreptococcaceae</taxon>
        <taxon>Paraclostridium</taxon>
    </lineage>
</organism>
<evidence type="ECO:0000256" key="1">
    <source>
        <dbReference type="SAM" id="SignalP"/>
    </source>
</evidence>
<dbReference type="Proteomes" id="UP001239169">
    <property type="component" value="Chromosome"/>
</dbReference>
<evidence type="ECO:0000313" key="3">
    <source>
        <dbReference type="Proteomes" id="UP001239169"/>
    </source>
</evidence>
<reference evidence="2 3" key="1">
    <citation type="submission" date="2023-04" db="EMBL/GenBank/DDBJ databases">
        <title>Bacteria Genome Submission.</title>
        <authorList>
            <person name="Isaac P."/>
        </authorList>
    </citation>
    <scope>NUCLEOTIDE SEQUENCE [LARGE SCALE GENOMIC DNA]</scope>
    <source>
        <strain evidence="2 3">SampleS7P1</strain>
    </source>
</reference>
<dbReference type="EMBL" id="CP124685">
    <property type="protein sequence ID" value="WGX76238.1"/>
    <property type="molecule type" value="Genomic_DNA"/>
</dbReference>